<proteinExistence type="predicted"/>
<dbReference type="SUPFAM" id="SSF53474">
    <property type="entry name" value="alpha/beta-Hydrolases"/>
    <property type="match status" value="1"/>
</dbReference>
<dbReference type="GeneID" id="27699188"/>
<keyword evidence="1" id="KW-0732">Signal</keyword>
<dbReference type="Proteomes" id="UP000053789">
    <property type="component" value="Unassembled WGS sequence"/>
</dbReference>
<dbReference type="HOGENOM" id="CLU_1272151_0_0_1"/>
<dbReference type="AlphaFoldDB" id="A0A0D2HS16"/>
<dbReference type="Pfam" id="PF00561">
    <property type="entry name" value="Abhydrolase_1"/>
    <property type="match status" value="1"/>
</dbReference>
<reference evidence="3" key="1">
    <citation type="submission" date="2015-01" db="EMBL/GenBank/DDBJ databases">
        <title>The Genome Sequence of Cladophialophora bantiana CBS 173.52.</title>
        <authorList>
            <consortium name="The Broad Institute Genomics Platform"/>
            <person name="Cuomo C."/>
            <person name="de Hoog S."/>
            <person name="Gorbushina A."/>
            <person name="Stielow B."/>
            <person name="Teixiera M."/>
            <person name="Abouelleil A."/>
            <person name="Chapman S.B."/>
            <person name="Priest M."/>
            <person name="Young S.K."/>
            <person name="Wortman J."/>
            <person name="Nusbaum C."/>
            <person name="Birren B."/>
        </authorList>
    </citation>
    <scope>NUCLEOTIDE SEQUENCE [LARGE SCALE GENOMIC DNA]</scope>
    <source>
        <strain evidence="3">CBS 173.52</strain>
    </source>
</reference>
<feature type="signal peptide" evidence="1">
    <location>
        <begin position="1"/>
        <end position="17"/>
    </location>
</feature>
<name>A0A0D2HS16_CLAB1</name>
<evidence type="ECO:0000313" key="3">
    <source>
        <dbReference type="EMBL" id="KIW93655.1"/>
    </source>
</evidence>
<keyword evidence="4" id="KW-1185">Reference proteome</keyword>
<evidence type="ECO:0000313" key="4">
    <source>
        <dbReference type="Proteomes" id="UP000053789"/>
    </source>
</evidence>
<dbReference type="InterPro" id="IPR029058">
    <property type="entry name" value="AB_hydrolase_fold"/>
</dbReference>
<organism evidence="3 4">
    <name type="scientific">Cladophialophora bantiana (strain ATCC 10958 / CBS 173.52 / CDC B-1940 / NIH 8579)</name>
    <name type="common">Xylohypha bantiana</name>
    <dbReference type="NCBI Taxonomy" id="1442370"/>
    <lineage>
        <taxon>Eukaryota</taxon>
        <taxon>Fungi</taxon>
        <taxon>Dikarya</taxon>
        <taxon>Ascomycota</taxon>
        <taxon>Pezizomycotina</taxon>
        <taxon>Eurotiomycetes</taxon>
        <taxon>Chaetothyriomycetidae</taxon>
        <taxon>Chaetothyriales</taxon>
        <taxon>Herpotrichiellaceae</taxon>
        <taxon>Cladophialophora</taxon>
    </lineage>
</organism>
<feature type="chain" id="PRO_5002243518" description="AB hydrolase-1 domain-containing protein" evidence="1">
    <location>
        <begin position="18"/>
        <end position="217"/>
    </location>
</feature>
<dbReference type="VEuPathDB" id="FungiDB:Z519_06260"/>
<accession>A0A0D2HS16</accession>
<protein>
    <recommendedName>
        <fullName evidence="2">AB hydrolase-1 domain-containing protein</fullName>
    </recommendedName>
</protein>
<dbReference type="EMBL" id="KN846987">
    <property type="protein sequence ID" value="KIW93655.1"/>
    <property type="molecule type" value="Genomic_DNA"/>
</dbReference>
<dbReference type="OrthoDB" id="425534at2759"/>
<evidence type="ECO:0000256" key="1">
    <source>
        <dbReference type="SAM" id="SignalP"/>
    </source>
</evidence>
<sequence length="217" mass="23350">MLSFVTLLALSSATALAASLSVRAAAPKYSIEWSNCTDINLPNLQCRTMQVPLDWSEPGSAKISLFKTKIIATSTAKGSGNKIGSLLWNPGGPGVTASITCQLTAAGQIEYFSPALYEYFDIVCPNPRGVGQSTPVKCDPAISNKMPQLFVDDVASFQRLAAWNRVFSNRCLSMTGKLLRHVDTTSAAHDLEAIRLALNQGKMNWFGNLYSSQLGVA</sequence>
<dbReference type="Gene3D" id="3.40.50.1820">
    <property type="entry name" value="alpha/beta hydrolase"/>
    <property type="match status" value="1"/>
</dbReference>
<dbReference type="RefSeq" id="XP_016620324.1">
    <property type="nucleotide sequence ID" value="XM_016764000.1"/>
</dbReference>
<evidence type="ECO:0000259" key="2">
    <source>
        <dbReference type="Pfam" id="PF00561"/>
    </source>
</evidence>
<dbReference type="InterPro" id="IPR000073">
    <property type="entry name" value="AB_hydrolase_1"/>
</dbReference>
<feature type="domain" description="AB hydrolase-1" evidence="2">
    <location>
        <begin position="86"/>
        <end position="207"/>
    </location>
</feature>
<gene>
    <name evidence="3" type="ORF">Z519_06260</name>
</gene>